<dbReference type="PIRSF" id="PIRSF036409">
    <property type="entry name" value="EutP_PduV"/>
    <property type="match status" value="1"/>
</dbReference>
<dbReference type="CDD" id="cd00882">
    <property type="entry name" value="Ras_like_GTPase"/>
    <property type="match status" value="1"/>
</dbReference>
<name>A0A212KIY6_9FIRM</name>
<dbReference type="NCBIfam" id="TIGR02528">
    <property type="entry name" value="EutP"/>
    <property type="match status" value="1"/>
</dbReference>
<sequence>MRVHGLCLSAHHKDLSMERKKRIILIGRSAAGKTTLCQRINNEELKYHKTQTVQIVNQSMIDTPGEYLERRYFRGALMVTATDADIIVLVQDATENGSMFPPAYTSSFAKPSVGVVTKKDLATPQQVENAKKYLKAAGAGELFVVSSFTGEGVDALVRHLDFL</sequence>
<proteinExistence type="inferred from homology"/>
<dbReference type="SUPFAM" id="SSF52540">
    <property type="entry name" value="P-loop containing nucleoside triphosphate hydrolases"/>
    <property type="match status" value="1"/>
</dbReference>
<dbReference type="PANTHER" id="PTHR40453">
    <property type="entry name" value="PROTEIN YOEF"/>
    <property type="match status" value="1"/>
</dbReference>
<gene>
    <name evidence="2" type="primary">pduV</name>
    <name evidence="2" type="ORF">KL86CLO1_13349</name>
</gene>
<comment type="similarity">
    <text evidence="1">Belongs to the EutP/PduV family.</text>
</comment>
<keyword evidence="1" id="KW-0547">Nucleotide-binding</keyword>
<protein>
    <submittedName>
        <fullName evidence="2">Propanediol utilization protein PduV</fullName>
    </submittedName>
</protein>
<dbReference type="PANTHER" id="PTHR40453:SF1">
    <property type="entry name" value="PROTEIN YOEF"/>
    <property type="match status" value="1"/>
</dbReference>
<dbReference type="InterPro" id="IPR027417">
    <property type="entry name" value="P-loop_NTPase"/>
</dbReference>
<dbReference type="Pfam" id="PF10662">
    <property type="entry name" value="PduV-EutP"/>
    <property type="match status" value="1"/>
</dbReference>
<dbReference type="GO" id="GO:0006576">
    <property type="term" value="P:biogenic amine metabolic process"/>
    <property type="evidence" value="ECO:0007669"/>
    <property type="project" value="InterPro"/>
</dbReference>
<reference evidence="2" key="1">
    <citation type="submission" date="2016-04" db="EMBL/GenBank/DDBJ databases">
        <authorList>
            <person name="Evans L.H."/>
            <person name="Alamgir A."/>
            <person name="Owens N."/>
            <person name="Weber N.D."/>
            <person name="Virtaneva K."/>
            <person name="Barbian K."/>
            <person name="Babar A."/>
            <person name="Rosenke K."/>
        </authorList>
    </citation>
    <scope>NUCLEOTIDE SEQUENCE</scope>
    <source>
        <strain evidence="2">86</strain>
    </source>
</reference>
<dbReference type="InterPro" id="IPR012381">
    <property type="entry name" value="EutP_PduV"/>
</dbReference>
<dbReference type="EMBL" id="FLUN01000001">
    <property type="protein sequence ID" value="SBW11664.1"/>
    <property type="molecule type" value="Genomic_DNA"/>
</dbReference>
<evidence type="ECO:0000256" key="1">
    <source>
        <dbReference type="PIRNR" id="PIRNR036409"/>
    </source>
</evidence>
<dbReference type="GO" id="GO:0005524">
    <property type="term" value="F:ATP binding"/>
    <property type="evidence" value="ECO:0007669"/>
    <property type="project" value="UniProtKB-UniRule"/>
</dbReference>
<dbReference type="Gene3D" id="3.40.50.300">
    <property type="entry name" value="P-loop containing nucleotide triphosphate hydrolases"/>
    <property type="match status" value="1"/>
</dbReference>
<organism evidence="2">
    <name type="scientific">uncultured Eubacteriales bacterium</name>
    <dbReference type="NCBI Taxonomy" id="172733"/>
    <lineage>
        <taxon>Bacteria</taxon>
        <taxon>Bacillati</taxon>
        <taxon>Bacillota</taxon>
        <taxon>Clostridia</taxon>
        <taxon>Eubacteriales</taxon>
        <taxon>environmental samples</taxon>
    </lineage>
</organism>
<dbReference type="AlphaFoldDB" id="A0A212KIY6"/>
<accession>A0A212KIY6</accession>
<evidence type="ECO:0000313" key="2">
    <source>
        <dbReference type="EMBL" id="SBW11664.1"/>
    </source>
</evidence>